<dbReference type="GO" id="GO:0005737">
    <property type="term" value="C:cytoplasm"/>
    <property type="evidence" value="ECO:0007669"/>
    <property type="project" value="TreeGrafter"/>
</dbReference>
<comment type="cofactor">
    <cofactor evidence="15 17">
        <name>Zn(2+)</name>
        <dbReference type="ChEBI" id="CHEBI:29105"/>
    </cofactor>
    <text evidence="15 17">Binds 1 zinc ion per subunit.</text>
</comment>
<proteinExistence type="inferred from homology"/>
<gene>
    <name evidence="22" type="ORF">CCH79_00010151</name>
</gene>
<sequence>VDTLRDSTSAATQKTPQGWPKEAATMPQKSALSKSLAVAFAVLTVSAIGGMISMMIVFEIQTANINMTERPTVPTTTLAPPPVMRLPRSLIPERYEILLHPHFYSRIVEKVNVTTPNQTLFFNGSSTVYFRCHQATKHIFLHSFELSVSSLLVTDRDENVPLKILSHQHHHDESDFLEIELGDNLKTDGNYSLSLSFEGEISEYLQAMYLSKYTETNFDSVNNTIEERFLVATNLEPTSARRLFPCFDEPDMKAIFQLTVIHRRGTDALSNTRQQSKQISTINKEEILILRPNALTHAIVYYFLFAATSIIDDDWKYTKFFSTPKMSSYLLALTISEFKATNSPENRVSIKTYARPEAIAAKYTKYASEITAKILEFYEGHFELQYGMGDLGQVALPDLEPLAMENWGLITYQEGALLYEEGVSSWLHKEVIATIIAHELAHQWFGNQVTMKWWNEIWLNEGFATYMSYLAVNHVESFQIKEKLIMDDLHAAFEEDALLTSHPLSAPPNDVQTTGEILGMFNAISYSKGAMVLRMLANYVGEKAFDNGIRAYLRAHRGGNVEAKDLWSFIENAHNGKTQYTVSEIMEKWTTQMGYPVITINTKNGEIYQKHFLYNSSAVSSLSWLIPITYTTNISGLNDVWLDKKGPVKMEEFISKKGEWILANVNTTGFYRVNYNLENWERLLWQLETDPSRIPLMNRGQLIDDAFNLARAKQVDVTLALMSTRFLRKETAYLPWESAVRNLEYFILMFDRSELYLRHQAEELYNFFKNQTDNSTVPDDHSLQHNQITAIEVACSSGLPDCVEMVREKFADWMDTSDTNNIHTNLRSVIYCQAVAAGEKKEWEFAWEKFQSSTDTSEKDQLRKALSCTKKTWLLNRYLTYTLDPDKIRLMDVTSTINFIAQNAAGQALAWNFIRAHWDYVSQGDAASLVMGVTRRFSTQFELEELIRFKDNTEMNGAYRATLQAIEQTQVNIQWVQENHDTVLEWFERETAHLE</sequence>
<feature type="non-terminal residue" evidence="22">
    <location>
        <position position="1"/>
    </location>
</feature>
<dbReference type="InterPro" id="IPR050344">
    <property type="entry name" value="Peptidase_M1_aminopeptidases"/>
</dbReference>
<evidence type="ECO:0000256" key="6">
    <source>
        <dbReference type="ARBA" id="ARBA00022723"/>
    </source>
</evidence>
<dbReference type="EMBL" id="NHOQ01001396">
    <property type="protein sequence ID" value="PWA24756.1"/>
    <property type="molecule type" value="Genomic_DNA"/>
</dbReference>
<dbReference type="GO" id="GO:0043171">
    <property type="term" value="P:peptide catabolic process"/>
    <property type="evidence" value="ECO:0007669"/>
    <property type="project" value="TreeGrafter"/>
</dbReference>
<evidence type="ECO:0000256" key="14">
    <source>
        <dbReference type="PIRSR" id="PIRSR634016-1"/>
    </source>
</evidence>
<keyword evidence="5 17" id="KW-0812">Transmembrane</keyword>
<dbReference type="AlphaFoldDB" id="A0A315VZ56"/>
<keyword evidence="13" id="KW-0325">Glycoprotein</keyword>
<dbReference type="GO" id="GO:0042277">
    <property type="term" value="F:peptide binding"/>
    <property type="evidence" value="ECO:0007669"/>
    <property type="project" value="TreeGrafter"/>
</dbReference>
<organism evidence="22 23">
    <name type="scientific">Gambusia affinis</name>
    <name type="common">Western mosquitofish</name>
    <name type="synonym">Heterandria affinis</name>
    <dbReference type="NCBI Taxonomy" id="33528"/>
    <lineage>
        <taxon>Eukaryota</taxon>
        <taxon>Metazoa</taxon>
        <taxon>Chordata</taxon>
        <taxon>Craniata</taxon>
        <taxon>Vertebrata</taxon>
        <taxon>Euteleostomi</taxon>
        <taxon>Actinopterygii</taxon>
        <taxon>Neopterygii</taxon>
        <taxon>Teleostei</taxon>
        <taxon>Neoteleostei</taxon>
        <taxon>Acanthomorphata</taxon>
        <taxon>Ovalentaria</taxon>
        <taxon>Atherinomorphae</taxon>
        <taxon>Cyprinodontiformes</taxon>
        <taxon>Poeciliidae</taxon>
        <taxon>Poeciliinae</taxon>
        <taxon>Gambusia</taxon>
    </lineage>
</organism>
<evidence type="ECO:0000256" key="18">
    <source>
        <dbReference type="SAM" id="MobiDB-lite"/>
    </source>
</evidence>
<feature type="site" description="Transition state stabilizer" evidence="16">
    <location>
        <position position="526"/>
    </location>
</feature>
<dbReference type="GO" id="GO:0006508">
    <property type="term" value="P:proteolysis"/>
    <property type="evidence" value="ECO:0007669"/>
    <property type="project" value="UniProtKB-KW"/>
</dbReference>
<keyword evidence="6 15" id="KW-0479">Metal-binding</keyword>
<evidence type="ECO:0000256" key="7">
    <source>
        <dbReference type="ARBA" id="ARBA00022801"/>
    </source>
</evidence>
<feature type="binding site" evidence="15">
    <location>
        <position position="442"/>
    </location>
    <ligand>
        <name>Zn(2+)</name>
        <dbReference type="ChEBI" id="CHEBI:29105"/>
        <note>catalytic</note>
    </ligand>
</feature>
<dbReference type="Pfam" id="PF11838">
    <property type="entry name" value="ERAP1_C"/>
    <property type="match status" value="1"/>
</dbReference>
<evidence type="ECO:0000259" key="20">
    <source>
        <dbReference type="Pfam" id="PF11838"/>
    </source>
</evidence>
<evidence type="ECO:0000256" key="16">
    <source>
        <dbReference type="PIRSR" id="PIRSR634016-4"/>
    </source>
</evidence>
<feature type="binding site" evidence="15">
    <location>
        <position position="461"/>
    </location>
    <ligand>
        <name>Zn(2+)</name>
        <dbReference type="ChEBI" id="CHEBI:29105"/>
        <note>catalytic</note>
    </ligand>
</feature>
<evidence type="ECO:0000259" key="19">
    <source>
        <dbReference type="Pfam" id="PF01433"/>
    </source>
</evidence>
<feature type="domain" description="ERAP1-like C-terminal" evidence="20">
    <location>
        <begin position="660"/>
        <end position="970"/>
    </location>
</feature>
<dbReference type="EC" id="3.4.11.-" evidence="17"/>
<evidence type="ECO:0000256" key="10">
    <source>
        <dbReference type="ARBA" id="ARBA00022989"/>
    </source>
</evidence>
<keyword evidence="8 15" id="KW-0862">Zinc</keyword>
<evidence type="ECO:0000256" key="1">
    <source>
        <dbReference type="ARBA" id="ARBA00004606"/>
    </source>
</evidence>
<dbReference type="Proteomes" id="UP000250572">
    <property type="component" value="Unassembled WGS sequence"/>
</dbReference>
<dbReference type="SUPFAM" id="SSF55486">
    <property type="entry name" value="Metalloproteases ('zincins'), catalytic domain"/>
    <property type="match status" value="1"/>
</dbReference>
<comment type="similarity">
    <text evidence="2 17">Belongs to the peptidase M1 family.</text>
</comment>
<keyword evidence="23" id="KW-1185">Reference proteome</keyword>
<feature type="transmembrane region" description="Helical" evidence="17">
    <location>
        <begin position="36"/>
        <end position="58"/>
    </location>
</feature>
<dbReference type="PANTHER" id="PTHR11533:SF259">
    <property type="entry name" value="AMINOPEPTIDASE"/>
    <property type="match status" value="1"/>
</dbReference>
<dbReference type="InterPro" id="IPR024571">
    <property type="entry name" value="ERAP1-like_C_dom"/>
</dbReference>
<dbReference type="STRING" id="33528.ENSGAFP00000032569"/>
<reference evidence="22 23" key="1">
    <citation type="journal article" date="2018" name="G3 (Bethesda)">
        <title>A High-Quality Reference Genome for the Invasive Mosquitofish Gambusia affinis Using a Chicago Library.</title>
        <authorList>
            <person name="Hoffberg S.L."/>
            <person name="Troendle N.J."/>
            <person name="Glenn T.C."/>
            <person name="Mahmud O."/>
            <person name="Louha S."/>
            <person name="Chalopin D."/>
            <person name="Bennetzen J.L."/>
            <person name="Mauricio R."/>
        </authorList>
    </citation>
    <scope>NUCLEOTIDE SEQUENCE [LARGE SCALE GENOMIC DNA]</scope>
    <source>
        <strain evidence="22">NE01/NJP1002.9</strain>
        <tissue evidence="22">Muscle</tissue>
    </source>
</reference>
<dbReference type="Gene3D" id="1.25.50.20">
    <property type="match status" value="1"/>
</dbReference>
<comment type="subcellular location">
    <subcellularLocation>
        <location evidence="1">Membrane</location>
        <topology evidence="1">Single-pass type II membrane protein</topology>
    </subcellularLocation>
</comment>
<feature type="domain" description="Peptidase M1 membrane alanine aminopeptidase" evidence="19">
    <location>
        <begin position="366"/>
        <end position="589"/>
    </location>
</feature>
<dbReference type="CDD" id="cd09601">
    <property type="entry name" value="M1_APN-Q_like"/>
    <property type="match status" value="1"/>
</dbReference>
<dbReference type="GO" id="GO:0005615">
    <property type="term" value="C:extracellular space"/>
    <property type="evidence" value="ECO:0007669"/>
    <property type="project" value="TreeGrafter"/>
</dbReference>
<evidence type="ECO:0000256" key="12">
    <source>
        <dbReference type="ARBA" id="ARBA00023136"/>
    </source>
</evidence>
<dbReference type="FunFam" id="1.10.390.10:FF:000016">
    <property type="entry name" value="Glutamyl aminopeptidase"/>
    <property type="match status" value="1"/>
</dbReference>
<evidence type="ECO:0000256" key="4">
    <source>
        <dbReference type="ARBA" id="ARBA00022670"/>
    </source>
</evidence>
<feature type="binding site" evidence="15">
    <location>
        <position position="438"/>
    </location>
    <ligand>
        <name>Zn(2+)</name>
        <dbReference type="ChEBI" id="CHEBI:29105"/>
        <note>catalytic</note>
    </ligand>
</feature>
<feature type="compositionally biased region" description="Polar residues" evidence="18">
    <location>
        <begin position="1"/>
        <end position="16"/>
    </location>
</feature>
<name>A0A315VZ56_GAMAF</name>
<evidence type="ECO:0000256" key="8">
    <source>
        <dbReference type="ARBA" id="ARBA00022833"/>
    </source>
</evidence>
<dbReference type="InterPro" id="IPR045357">
    <property type="entry name" value="Aminopeptidase_N-like_N"/>
</dbReference>
<evidence type="ECO:0000256" key="15">
    <source>
        <dbReference type="PIRSR" id="PIRSR634016-3"/>
    </source>
</evidence>
<dbReference type="InterPro" id="IPR014782">
    <property type="entry name" value="Peptidase_M1_dom"/>
</dbReference>
<keyword evidence="9" id="KW-0735">Signal-anchor</keyword>
<dbReference type="Gene3D" id="2.60.40.1730">
    <property type="entry name" value="tricorn interacting facor f3 domain"/>
    <property type="match status" value="1"/>
</dbReference>
<dbReference type="SUPFAM" id="SSF63737">
    <property type="entry name" value="Leukotriene A4 hydrolase N-terminal domain"/>
    <property type="match status" value="1"/>
</dbReference>
<evidence type="ECO:0000313" key="23">
    <source>
        <dbReference type="Proteomes" id="UP000250572"/>
    </source>
</evidence>
<comment type="caution">
    <text evidence="22">The sequence shown here is derived from an EMBL/GenBank/DDBJ whole genome shotgun (WGS) entry which is preliminary data.</text>
</comment>
<dbReference type="GO" id="GO:0005886">
    <property type="term" value="C:plasma membrane"/>
    <property type="evidence" value="ECO:0007669"/>
    <property type="project" value="TreeGrafter"/>
</dbReference>
<evidence type="ECO:0000256" key="13">
    <source>
        <dbReference type="ARBA" id="ARBA00023180"/>
    </source>
</evidence>
<feature type="active site" description="Proton acceptor" evidence="14">
    <location>
        <position position="439"/>
    </location>
</feature>
<protein>
    <recommendedName>
        <fullName evidence="17">Aminopeptidase</fullName>
        <ecNumber evidence="17">3.4.11.-</ecNumber>
    </recommendedName>
</protein>
<evidence type="ECO:0000256" key="2">
    <source>
        <dbReference type="ARBA" id="ARBA00010136"/>
    </source>
</evidence>
<dbReference type="PANTHER" id="PTHR11533">
    <property type="entry name" value="PROTEASE M1 ZINC METALLOPROTEASE"/>
    <property type="match status" value="1"/>
</dbReference>
<feature type="domain" description="Aminopeptidase N-like N-terminal" evidence="21">
    <location>
        <begin position="93"/>
        <end position="281"/>
    </location>
</feature>
<evidence type="ECO:0000256" key="17">
    <source>
        <dbReference type="RuleBase" id="RU364040"/>
    </source>
</evidence>
<keyword evidence="11 17" id="KW-0482">Metalloprotease</keyword>
<evidence type="ECO:0000259" key="21">
    <source>
        <dbReference type="Pfam" id="PF17900"/>
    </source>
</evidence>
<evidence type="ECO:0000256" key="3">
    <source>
        <dbReference type="ARBA" id="ARBA00022438"/>
    </source>
</evidence>
<evidence type="ECO:0000256" key="9">
    <source>
        <dbReference type="ARBA" id="ARBA00022968"/>
    </source>
</evidence>
<dbReference type="InterPro" id="IPR027268">
    <property type="entry name" value="Peptidase_M4/M1_CTD_sf"/>
</dbReference>
<evidence type="ECO:0000256" key="5">
    <source>
        <dbReference type="ARBA" id="ARBA00022692"/>
    </source>
</evidence>
<keyword evidence="12 17" id="KW-0472">Membrane</keyword>
<keyword evidence="7 17" id="KW-0378">Hydrolase</keyword>
<dbReference type="Pfam" id="PF01433">
    <property type="entry name" value="Peptidase_M1"/>
    <property type="match status" value="1"/>
</dbReference>
<accession>A0A315VZ56</accession>
<keyword evidence="4 17" id="KW-0645">Protease</keyword>
<dbReference type="InterPro" id="IPR034016">
    <property type="entry name" value="M1_APN-typ"/>
</dbReference>
<dbReference type="GO" id="GO:0070006">
    <property type="term" value="F:metalloaminopeptidase activity"/>
    <property type="evidence" value="ECO:0007669"/>
    <property type="project" value="TreeGrafter"/>
</dbReference>
<dbReference type="FunFam" id="1.25.50.20:FF:000012">
    <property type="entry name" value="Aminopeptidase N"/>
    <property type="match status" value="1"/>
</dbReference>
<keyword evidence="10 17" id="KW-1133">Transmembrane helix</keyword>
<dbReference type="InterPro" id="IPR042097">
    <property type="entry name" value="Aminopeptidase_N-like_N_sf"/>
</dbReference>
<feature type="region of interest" description="Disordered" evidence="18">
    <location>
        <begin position="1"/>
        <end position="23"/>
    </location>
</feature>
<dbReference type="Gene3D" id="2.60.40.1910">
    <property type="match status" value="1"/>
</dbReference>
<evidence type="ECO:0000313" key="22">
    <source>
        <dbReference type="EMBL" id="PWA24756.1"/>
    </source>
</evidence>
<keyword evidence="3 17" id="KW-0031">Aminopeptidase</keyword>
<evidence type="ECO:0000256" key="11">
    <source>
        <dbReference type="ARBA" id="ARBA00023049"/>
    </source>
</evidence>
<dbReference type="Pfam" id="PF17900">
    <property type="entry name" value="Peptidase_M1_N"/>
    <property type="match status" value="1"/>
</dbReference>
<dbReference type="GO" id="GO:0008270">
    <property type="term" value="F:zinc ion binding"/>
    <property type="evidence" value="ECO:0007669"/>
    <property type="project" value="UniProtKB-UniRule"/>
</dbReference>
<dbReference type="Gene3D" id="1.10.390.10">
    <property type="entry name" value="Neutral Protease Domain 2"/>
    <property type="match status" value="1"/>
</dbReference>